<proteinExistence type="predicted"/>
<evidence type="ECO:0000313" key="2">
    <source>
        <dbReference type="EMBL" id="JAD87586.1"/>
    </source>
</evidence>
<feature type="region of interest" description="Disordered" evidence="1">
    <location>
        <begin position="1"/>
        <end position="59"/>
    </location>
</feature>
<organism evidence="2">
    <name type="scientific">Arundo donax</name>
    <name type="common">Giant reed</name>
    <name type="synonym">Donax arundinaceus</name>
    <dbReference type="NCBI Taxonomy" id="35708"/>
    <lineage>
        <taxon>Eukaryota</taxon>
        <taxon>Viridiplantae</taxon>
        <taxon>Streptophyta</taxon>
        <taxon>Embryophyta</taxon>
        <taxon>Tracheophyta</taxon>
        <taxon>Spermatophyta</taxon>
        <taxon>Magnoliopsida</taxon>
        <taxon>Liliopsida</taxon>
        <taxon>Poales</taxon>
        <taxon>Poaceae</taxon>
        <taxon>PACMAD clade</taxon>
        <taxon>Arundinoideae</taxon>
        <taxon>Arundineae</taxon>
        <taxon>Arundo</taxon>
    </lineage>
</organism>
<dbReference type="EMBL" id="GBRH01210309">
    <property type="protein sequence ID" value="JAD87586.1"/>
    <property type="molecule type" value="Transcribed_RNA"/>
</dbReference>
<name>A0A0A9DIH9_ARUDO</name>
<sequence>MSEAPNSSMYTRASQPPAECPINDIFPSGEHSSLASDTASSTLFRYQSRTGRGRSLPRQ</sequence>
<reference evidence="2" key="2">
    <citation type="journal article" date="2015" name="Data Brief">
        <title>Shoot transcriptome of the giant reed, Arundo donax.</title>
        <authorList>
            <person name="Barrero R.A."/>
            <person name="Guerrero F.D."/>
            <person name="Moolhuijzen P."/>
            <person name="Goolsby J.A."/>
            <person name="Tidwell J."/>
            <person name="Bellgard S.E."/>
            <person name="Bellgard M.I."/>
        </authorList>
    </citation>
    <scope>NUCLEOTIDE SEQUENCE</scope>
    <source>
        <tissue evidence="2">Shoot tissue taken approximately 20 cm above the soil surface</tissue>
    </source>
</reference>
<reference evidence="2" key="1">
    <citation type="submission" date="2014-09" db="EMBL/GenBank/DDBJ databases">
        <authorList>
            <person name="Magalhaes I.L.F."/>
            <person name="Oliveira U."/>
            <person name="Santos F.R."/>
            <person name="Vidigal T.H.D.A."/>
            <person name="Brescovit A.D."/>
            <person name="Santos A.J."/>
        </authorList>
    </citation>
    <scope>NUCLEOTIDE SEQUENCE</scope>
    <source>
        <tissue evidence="2">Shoot tissue taken approximately 20 cm above the soil surface</tissue>
    </source>
</reference>
<feature type="compositionally biased region" description="Polar residues" evidence="1">
    <location>
        <begin position="1"/>
        <end position="14"/>
    </location>
</feature>
<protein>
    <submittedName>
        <fullName evidence="2">Uncharacterized protein</fullName>
    </submittedName>
</protein>
<accession>A0A0A9DIH9</accession>
<dbReference type="AlphaFoldDB" id="A0A0A9DIH9"/>
<evidence type="ECO:0000256" key="1">
    <source>
        <dbReference type="SAM" id="MobiDB-lite"/>
    </source>
</evidence>
<feature type="compositionally biased region" description="Low complexity" evidence="1">
    <location>
        <begin position="32"/>
        <end position="43"/>
    </location>
</feature>